<dbReference type="Proteomes" id="UP001054821">
    <property type="component" value="Chromosome 6"/>
</dbReference>
<gene>
    <name evidence="4" type="ORF">L3X38_003646</name>
    <name evidence="3" type="ORF">L3X38_030229</name>
</gene>
<keyword evidence="5" id="KW-1185">Reference proteome</keyword>
<dbReference type="AlphaFoldDB" id="A0AAD4YUI0"/>
<dbReference type="InterPro" id="IPR024752">
    <property type="entry name" value="Myb/SANT-like_dom"/>
</dbReference>
<dbReference type="EMBL" id="JAJFAZ020000006">
    <property type="protein sequence ID" value="KAI5321158.1"/>
    <property type="molecule type" value="Genomic_DNA"/>
</dbReference>
<proteinExistence type="predicted"/>
<dbReference type="Pfam" id="PF12776">
    <property type="entry name" value="Myb_DNA-bind_3"/>
    <property type="match status" value="1"/>
</dbReference>
<dbReference type="PANTHER" id="PTHR31704">
    <property type="entry name" value="MYB/SANT-LIKE DNA-BINDING DOMAIN PROTEIN-RELATED"/>
    <property type="match status" value="1"/>
</dbReference>
<protein>
    <recommendedName>
        <fullName evidence="2">Myb/SANT-like domain-containing protein</fullName>
    </recommendedName>
</protein>
<sequence>MSKKNSNFTTTENVASGSRKLSALWNAQTIAIFIDLCIKEVDLGNRPGTHFNKVGWARLVTNISKEIGRPYEKLQLKNKWDLLKKEWKLWKDLKGKETGLGWNVTKNTVDASEEWWQDKIKAEPKYARFQFEGISPEMEEKLDMMFLNVTATGKHSWAPSSGVLPIESDDDVNQLEVNSDSNESVPIETTQTTNNVPKKRTNQSLEIQDNNEKKGKGGGKIGGAAKLSLQIERLVEVVENRSTGTSIANIVSQGTSIAEVMKDVATLPGAERGSKLWWFATKLFCAQEKREMFVVMEDRDLKLQFLNHELAEDYNLIV</sequence>
<feature type="region of interest" description="Disordered" evidence="1">
    <location>
        <begin position="178"/>
        <end position="219"/>
    </location>
</feature>
<dbReference type="PANTHER" id="PTHR31704:SF37">
    <property type="entry name" value="HEAT SHOCK PROTEIN"/>
    <property type="match status" value="1"/>
</dbReference>
<evidence type="ECO:0000313" key="4">
    <source>
        <dbReference type="EMBL" id="KAI5350755.1"/>
    </source>
</evidence>
<comment type="caution">
    <text evidence="3">The sequence shown here is derived from an EMBL/GenBank/DDBJ whole genome shotgun (WGS) entry which is preliminary data.</text>
</comment>
<evidence type="ECO:0000256" key="1">
    <source>
        <dbReference type="SAM" id="MobiDB-lite"/>
    </source>
</evidence>
<organism evidence="3 5">
    <name type="scientific">Prunus dulcis</name>
    <name type="common">Almond</name>
    <name type="synonym">Amygdalus dulcis</name>
    <dbReference type="NCBI Taxonomy" id="3755"/>
    <lineage>
        <taxon>Eukaryota</taxon>
        <taxon>Viridiplantae</taxon>
        <taxon>Streptophyta</taxon>
        <taxon>Embryophyta</taxon>
        <taxon>Tracheophyta</taxon>
        <taxon>Spermatophyta</taxon>
        <taxon>Magnoliopsida</taxon>
        <taxon>eudicotyledons</taxon>
        <taxon>Gunneridae</taxon>
        <taxon>Pentapetalae</taxon>
        <taxon>rosids</taxon>
        <taxon>fabids</taxon>
        <taxon>Rosales</taxon>
        <taxon>Rosaceae</taxon>
        <taxon>Amygdaloideae</taxon>
        <taxon>Amygdaleae</taxon>
        <taxon>Prunus</taxon>
    </lineage>
</organism>
<name>A0AAD4YUI0_PRUDU</name>
<evidence type="ECO:0000313" key="5">
    <source>
        <dbReference type="Proteomes" id="UP001054821"/>
    </source>
</evidence>
<feature type="compositionally biased region" description="Polar residues" evidence="1">
    <location>
        <begin position="178"/>
        <end position="208"/>
    </location>
</feature>
<reference evidence="3 5" key="1">
    <citation type="journal article" date="2022" name="G3 (Bethesda)">
        <title>Whole-genome sequence and methylome profiling of the almond [Prunus dulcis (Mill.) D.A. Webb] cultivar 'Nonpareil'.</title>
        <authorList>
            <person name="D'Amico-Willman K.M."/>
            <person name="Ouma W.Z."/>
            <person name="Meulia T."/>
            <person name="Sideli G.M."/>
            <person name="Gradziel T.M."/>
            <person name="Fresnedo-Ramirez J."/>
        </authorList>
    </citation>
    <scope>NUCLEOTIDE SEQUENCE [LARGE SCALE GENOMIC DNA]</scope>
    <source>
        <strain evidence="3">Clone GOH B32 T37-40</strain>
    </source>
</reference>
<feature type="domain" description="Myb/SANT-like" evidence="2">
    <location>
        <begin position="25"/>
        <end position="118"/>
    </location>
</feature>
<evidence type="ECO:0000313" key="3">
    <source>
        <dbReference type="EMBL" id="KAI5321158.1"/>
    </source>
</evidence>
<dbReference type="Proteomes" id="UP001054821">
    <property type="component" value="Chromosome 1"/>
</dbReference>
<evidence type="ECO:0000259" key="2">
    <source>
        <dbReference type="Pfam" id="PF12776"/>
    </source>
</evidence>
<accession>A0AAD4YUI0</accession>
<dbReference type="EMBL" id="JAJFAZ020000001">
    <property type="protein sequence ID" value="KAI5350755.1"/>
    <property type="molecule type" value="Genomic_DNA"/>
</dbReference>